<dbReference type="AlphaFoldDB" id="A0A4Y2AN94"/>
<feature type="compositionally biased region" description="Polar residues" evidence="2">
    <location>
        <begin position="88"/>
        <end position="101"/>
    </location>
</feature>
<dbReference type="GO" id="GO:0005634">
    <property type="term" value="C:nucleus"/>
    <property type="evidence" value="ECO:0007669"/>
    <property type="project" value="UniProtKB-SubCell"/>
</dbReference>
<comment type="subcellular location">
    <subcellularLocation>
        <location evidence="1">Nucleus</location>
    </subcellularLocation>
</comment>
<sequence>MGKCKDVTEWQNGAIVFGLARGYTVREVSGFVGVWQRSVQRVCKQWCKTRDHETRRENCGRKKVLSERGRKRVSRLVNQNRFQTRQELLQSVNEGPSQPVSERTLRR</sequence>
<evidence type="ECO:0000313" key="3">
    <source>
        <dbReference type="EMBL" id="GBL81283.1"/>
    </source>
</evidence>
<dbReference type="InterPro" id="IPR009057">
    <property type="entry name" value="Homeodomain-like_sf"/>
</dbReference>
<evidence type="ECO:0000256" key="1">
    <source>
        <dbReference type="ARBA" id="ARBA00004123"/>
    </source>
</evidence>
<dbReference type="Proteomes" id="UP000499080">
    <property type="component" value="Unassembled WGS sequence"/>
</dbReference>
<evidence type="ECO:0000256" key="2">
    <source>
        <dbReference type="SAM" id="MobiDB-lite"/>
    </source>
</evidence>
<protein>
    <recommendedName>
        <fullName evidence="5">Transposase Tc1-like domain-containing protein</fullName>
    </recommendedName>
</protein>
<dbReference type="OrthoDB" id="8060176at2759"/>
<evidence type="ECO:0000313" key="4">
    <source>
        <dbReference type="Proteomes" id="UP000499080"/>
    </source>
</evidence>
<reference evidence="3 4" key="1">
    <citation type="journal article" date="2019" name="Sci. Rep.">
        <title>Orb-weaving spider Araneus ventricosus genome elucidates the spidroin gene catalogue.</title>
        <authorList>
            <person name="Kono N."/>
            <person name="Nakamura H."/>
            <person name="Ohtoshi R."/>
            <person name="Moran D.A.P."/>
            <person name="Shinohara A."/>
            <person name="Yoshida Y."/>
            <person name="Fujiwara M."/>
            <person name="Mori M."/>
            <person name="Tomita M."/>
            <person name="Arakawa K."/>
        </authorList>
    </citation>
    <scope>NUCLEOTIDE SEQUENCE [LARGE SCALE GENOMIC DNA]</scope>
</reference>
<evidence type="ECO:0008006" key="5">
    <source>
        <dbReference type="Google" id="ProtNLM"/>
    </source>
</evidence>
<accession>A0A4Y2AN94</accession>
<gene>
    <name evidence="3" type="ORF">AVEN_143602_1</name>
</gene>
<dbReference type="EMBL" id="BGPR01000025">
    <property type="protein sequence ID" value="GBL81283.1"/>
    <property type="molecule type" value="Genomic_DNA"/>
</dbReference>
<feature type="region of interest" description="Disordered" evidence="2">
    <location>
        <begin position="88"/>
        <end position="107"/>
    </location>
</feature>
<name>A0A4Y2AN94_ARAVE</name>
<dbReference type="SUPFAM" id="SSF46689">
    <property type="entry name" value="Homeodomain-like"/>
    <property type="match status" value="1"/>
</dbReference>
<organism evidence="3 4">
    <name type="scientific">Araneus ventricosus</name>
    <name type="common">Orbweaver spider</name>
    <name type="synonym">Epeira ventricosa</name>
    <dbReference type="NCBI Taxonomy" id="182803"/>
    <lineage>
        <taxon>Eukaryota</taxon>
        <taxon>Metazoa</taxon>
        <taxon>Ecdysozoa</taxon>
        <taxon>Arthropoda</taxon>
        <taxon>Chelicerata</taxon>
        <taxon>Arachnida</taxon>
        <taxon>Araneae</taxon>
        <taxon>Araneomorphae</taxon>
        <taxon>Entelegynae</taxon>
        <taxon>Araneoidea</taxon>
        <taxon>Araneidae</taxon>
        <taxon>Araneus</taxon>
    </lineage>
</organism>
<proteinExistence type="predicted"/>
<keyword evidence="4" id="KW-1185">Reference proteome</keyword>
<comment type="caution">
    <text evidence="3">The sequence shown here is derived from an EMBL/GenBank/DDBJ whole genome shotgun (WGS) entry which is preliminary data.</text>
</comment>